<evidence type="ECO:0000313" key="4">
    <source>
        <dbReference type="Proteomes" id="UP000315496"/>
    </source>
</evidence>
<dbReference type="PANTHER" id="PTHR23159">
    <property type="entry name" value="CENTROSOMAL PROTEIN 2"/>
    <property type="match status" value="1"/>
</dbReference>
<keyword evidence="4" id="KW-1185">Reference proteome</keyword>
<dbReference type="PANTHER" id="PTHR23159:SF60">
    <property type="entry name" value="SPINDLE ASSEMBLY ABNORMAL PROTEIN 4"/>
    <property type="match status" value="1"/>
</dbReference>
<keyword evidence="1" id="KW-0175">Coiled coil</keyword>
<evidence type="ECO:0000313" key="3">
    <source>
        <dbReference type="EMBL" id="TNJ27603.1"/>
    </source>
</evidence>
<evidence type="ECO:0000256" key="2">
    <source>
        <dbReference type="SAM" id="MobiDB-lite"/>
    </source>
</evidence>
<feature type="compositionally biased region" description="Acidic residues" evidence="2">
    <location>
        <begin position="453"/>
        <end position="469"/>
    </location>
</feature>
<feature type="region of interest" description="Disordered" evidence="2">
    <location>
        <begin position="684"/>
        <end position="735"/>
    </location>
</feature>
<feature type="compositionally biased region" description="Polar residues" evidence="2">
    <location>
        <begin position="701"/>
        <end position="713"/>
    </location>
</feature>
<protein>
    <submittedName>
        <fullName evidence="3">Uncharacterized protein</fullName>
    </submittedName>
</protein>
<dbReference type="AlphaFoldDB" id="A0A4Z1T122"/>
<gene>
    <name evidence="3" type="ORF">GMRT_12878</name>
</gene>
<comment type="caution">
    <text evidence="3">The sequence shown here is derived from an EMBL/GenBank/DDBJ whole genome shotgun (WGS) entry which is preliminary data.</text>
</comment>
<evidence type="ECO:0000256" key="1">
    <source>
        <dbReference type="SAM" id="Coils"/>
    </source>
</evidence>
<dbReference type="Proteomes" id="UP000315496">
    <property type="component" value="Chromosome 3"/>
</dbReference>
<dbReference type="VEuPathDB" id="GiardiaDB:GMRT_12878"/>
<proteinExistence type="predicted"/>
<dbReference type="EMBL" id="VDLU01000003">
    <property type="protein sequence ID" value="TNJ27603.1"/>
    <property type="molecule type" value="Genomic_DNA"/>
</dbReference>
<dbReference type="OrthoDB" id="10252834at2759"/>
<feature type="compositionally biased region" description="Basic and acidic residues" evidence="2">
    <location>
        <begin position="721"/>
        <end position="735"/>
    </location>
</feature>
<organism evidence="3 4">
    <name type="scientific">Giardia muris</name>
    <dbReference type="NCBI Taxonomy" id="5742"/>
    <lineage>
        <taxon>Eukaryota</taxon>
        <taxon>Metamonada</taxon>
        <taxon>Diplomonadida</taxon>
        <taxon>Hexamitidae</taxon>
        <taxon>Giardiinae</taxon>
        <taxon>Giardia</taxon>
    </lineage>
</organism>
<name>A0A4Z1T122_GIAMU</name>
<reference evidence="3 4" key="1">
    <citation type="submission" date="2019-05" db="EMBL/GenBank/DDBJ databases">
        <title>The compact genome of Giardia muris reveals important steps in the evolution of intestinal protozoan parasites.</title>
        <authorList>
            <person name="Xu F."/>
            <person name="Jimenez-Gonzalez A."/>
            <person name="Einarsson E."/>
            <person name="Astvaldsson A."/>
            <person name="Peirasmaki D."/>
            <person name="Eckmann L."/>
            <person name="Andersson J.O."/>
            <person name="Svard S.G."/>
            <person name="Jerlstrom-Hultqvist J."/>
        </authorList>
    </citation>
    <scope>NUCLEOTIDE SEQUENCE [LARGE SCALE GENOMIC DNA]</scope>
    <source>
        <strain evidence="3 4">Roberts-Thomson</strain>
    </source>
</reference>
<feature type="coiled-coil region" evidence="1">
    <location>
        <begin position="788"/>
        <end position="829"/>
    </location>
</feature>
<feature type="region of interest" description="Disordered" evidence="2">
    <location>
        <begin position="440"/>
        <end position="477"/>
    </location>
</feature>
<accession>A0A4Z1T122</accession>
<sequence>MQNPGGQDVWVKLGAAPRGLRFTPDGWAELGADAGATDLSLLPAASAIYLTDSSAGSSGSGLAYDYENAVVYRLAGLRVRESQRLALSEVEDATCCIHDETDYVLTLSRSTCRTYVLAPGRPERLLDKAVVYGRISYLSAVSCAGGLFLLTLEEAGLRLRQLLNTEPGQVAYYANLTVTVALFGAGTGTEASKRLEEALSVSVVHYTFPLFSRFVLVIYSPVTAGPELDDGTEVDVLLSSRLPTDATFLSMSKTARQHAALPLRLLLIDPVGLQAADLPTAQTLHGIDKLMHLVFEFRHAMREQFSDDQLRSRGQKLALTASRLEGFLSGLKPAAPPTDAPGSEPPFPLTKLVSTDIPEIHSLPSRRDAQLLGSSFGPSTELGEIQRLASTLKDPVGPSPGRALKESIAVSPTRLTIPTQYLGGSCKGLAETGELCSLDTSPVTSHASRTGEAETEADDDGVDGIDESTLDLNASGGDSQSEKLLALVGQLSERLSGQEATVTTLAASLRSVEFENAQLRERVAYLEEVCRAEADRPAPLTRNDIGQLKDELTMYAILEITSTFEKLADRVDVEADGLHHRLAAAIVRELESRLQARARTLQDTLATSLGQDLERSLGTIVATLNDTVEELRGDFVTKELLAKVTSSVLDDALSKLEKRMDATQTTLTREINGLKEVVDNLKYRTPQPIAPPDHGEPQPHTPSATGGSTNADTPSRKKKERVSWIDDRPEESRDDGAALRKLEKELNTEVHDLRVQFRLEVDDLAGRLQKLSATVSSLPELSATHIALKNHQGELASAQAEIVSLQTRLHDTEQRLAELAQTCRALRRGSQGPQGLDSSSSSTSAIVSAVLERLDEDYTASIIDQATGAIWKQLRGYVGNEVSTTIDRAVGNGAIGILIDNLITRNYVKLIEKVPGIVLEEVDRTLPSRILELFAAEASPAVTALLPRVLKAVLQSDELLLTVDSRIHVYREPLGEGRLVSLKTELLEELGKDTRHYVKEYIASKVRPALTLDIHAAISRQLDTASLAASKGGGDRVDAEQTGIIMARLQSLEDIIRKQQDRPTTAGEVADEFSKLYLIVEKLQKDQKLAHQIHKEIQKQIDRLGGKGGRDATGQAAEALRQLVADVVARQERLEKKVGTEVNSVRASLEAIDQYIDKLRDRFRTPNMGDTLTVSQLRGDNELSGKPHDYLCAFLCNIARGVQRKLGTHFYGKYIEDSKKCDLRGVIQVIEPLLLDYIEHTRLTLRFDGT</sequence>